<evidence type="ECO:0000256" key="1">
    <source>
        <dbReference type="ARBA" id="ARBA00022737"/>
    </source>
</evidence>
<feature type="domain" description="Nephrocystin 3-like N-terminal" evidence="2">
    <location>
        <begin position="236"/>
        <end position="397"/>
    </location>
</feature>
<keyword evidence="4" id="KW-1185">Reference proteome</keyword>
<keyword evidence="1" id="KW-0677">Repeat</keyword>
<comment type="caution">
    <text evidence="3">The sequence shown here is derived from an EMBL/GenBank/DDBJ whole genome shotgun (WGS) entry which is preliminary data.</text>
</comment>
<dbReference type="SUPFAM" id="SSF52540">
    <property type="entry name" value="P-loop containing nucleoside triphosphate hydrolases"/>
    <property type="match status" value="1"/>
</dbReference>
<evidence type="ECO:0000313" key="4">
    <source>
        <dbReference type="Proteomes" id="UP001213000"/>
    </source>
</evidence>
<dbReference type="Pfam" id="PF24883">
    <property type="entry name" value="NPHP3_N"/>
    <property type="match status" value="1"/>
</dbReference>
<gene>
    <name evidence="3" type="ORF">NP233_g12076</name>
</gene>
<protein>
    <recommendedName>
        <fullName evidence="2">Nephrocystin 3-like N-terminal domain-containing protein</fullName>
    </recommendedName>
</protein>
<accession>A0AAD5VKV3</accession>
<name>A0AAD5VKV3_9AGAR</name>
<evidence type="ECO:0000313" key="3">
    <source>
        <dbReference type="EMBL" id="KAJ3556003.1"/>
    </source>
</evidence>
<dbReference type="InterPro" id="IPR027417">
    <property type="entry name" value="P-loop_NTPase"/>
</dbReference>
<dbReference type="AlphaFoldDB" id="A0AAD5VKV3"/>
<dbReference type="EMBL" id="JANIEX010001620">
    <property type="protein sequence ID" value="KAJ3556003.1"/>
    <property type="molecule type" value="Genomic_DNA"/>
</dbReference>
<dbReference type="PANTHER" id="PTHR10039">
    <property type="entry name" value="AMELOGENIN"/>
    <property type="match status" value="1"/>
</dbReference>
<dbReference type="Gene3D" id="3.40.50.300">
    <property type="entry name" value="P-loop containing nucleotide triphosphate hydrolases"/>
    <property type="match status" value="1"/>
</dbReference>
<dbReference type="Proteomes" id="UP001213000">
    <property type="component" value="Unassembled WGS sequence"/>
</dbReference>
<organism evidence="3 4">
    <name type="scientific">Leucocoprinus birnbaumii</name>
    <dbReference type="NCBI Taxonomy" id="56174"/>
    <lineage>
        <taxon>Eukaryota</taxon>
        <taxon>Fungi</taxon>
        <taxon>Dikarya</taxon>
        <taxon>Basidiomycota</taxon>
        <taxon>Agaricomycotina</taxon>
        <taxon>Agaricomycetes</taxon>
        <taxon>Agaricomycetidae</taxon>
        <taxon>Agaricales</taxon>
        <taxon>Agaricineae</taxon>
        <taxon>Agaricaceae</taxon>
        <taxon>Leucocoprinus</taxon>
    </lineage>
</organism>
<dbReference type="PANTHER" id="PTHR10039:SF14">
    <property type="entry name" value="NACHT DOMAIN-CONTAINING PROTEIN"/>
    <property type="match status" value="1"/>
</dbReference>
<evidence type="ECO:0000259" key="2">
    <source>
        <dbReference type="Pfam" id="PF24883"/>
    </source>
</evidence>
<dbReference type="InterPro" id="IPR056884">
    <property type="entry name" value="NPHP3-like_N"/>
</dbReference>
<sequence>MPQHDTQNPLAANAHNTLRDRVDAGNGSSSNSATLTSEIAARWMNVGPPQPSTSTYLPPPPPQGIAQLKSSHWSPMPGPSHWPQPLNHPQLGYGNSGIVPSYNYLNTHGHNTDNSKYSPVVPQLLYTIHQENLARSETHNVHNATFGEGSFAHAHNIRIDTAYMIEYNQTGDDRSAEEARRYLGMIQAENEKLIEETKILDKLLSKAMPSATLESEDRGYIPSCDEHTRRTIRKRIVRWAQDNTLFHSLFWLSGPAAVGKSVVAQTVAETMTEKGLLGATFFFSRPNGRCNPSAVIPTLALQLFTNIPEYRRIVSDKITRDPTILQKNREIQFQKLIIDPFVILAKSQAGSDEQGSLLIVLDGLDECSDRVAQSEFVTIISRHAQSAPRLRFLICSRPEPHLEVAFSKSGTQAITIQERLNVDDIEARRDANRLLRKGFTEIRSRYPDQLTDDWPTRAQTRLLADRASGHLGFVSFILRFIGDENYDNPSCQLEVCIRFLKRSGGPETSNPLHDLDLLYTQIFSDIPSAILPTTQRILALFIVSKDMVIEPSLCAQANFLELSQASTYSALRRLHSVIAIPGPTRAPYSNLQVHHSSFTDYMMDPARSGKYALDKDTLHPLFILTQSIQWLDCIREFPEAKAPRLLFQDDPNQQLPRLAWKPLLPSSGHTIWEITMFSLSSLWWACPRIPEDSLKDSMDLLERFDFNIDYAWWILNHALRSNFSHFIRWLFTLGALSASLIEVVHPDDLTKETPDITIEHPVDDLEAFAAPFPHLVTETEMLIAHIKLGRVNPILLKLSVDLLASRLPLQPLMITQYKLCLSQDHGHPLPTFTAWVPPVAHHITVLESLQKFSIIPCWHVCRQVPEESLAALIDVLEDFDFGFIHYALQKEQYLGDFVYFIRWLASLANLNDRSKTLLTIKHLGKDGVAAQILPPEIWEYPRSSSSTELLQAKAGQGTLMARQYRLPALWSLQKRQMMI</sequence>
<proteinExistence type="predicted"/>
<reference evidence="3" key="1">
    <citation type="submission" date="2022-07" db="EMBL/GenBank/DDBJ databases">
        <title>Genome Sequence of Leucocoprinus birnbaumii.</title>
        <authorList>
            <person name="Buettner E."/>
        </authorList>
    </citation>
    <scope>NUCLEOTIDE SEQUENCE</scope>
    <source>
        <strain evidence="3">VT141</strain>
    </source>
</reference>